<name>A0A1G7AVX0_9SPHI</name>
<evidence type="ECO:0000313" key="4">
    <source>
        <dbReference type="Proteomes" id="UP000199455"/>
    </source>
</evidence>
<dbReference type="NCBIfam" id="TIGR01845">
    <property type="entry name" value="outer_NodT"/>
    <property type="match status" value="1"/>
</dbReference>
<dbReference type="STRING" id="390242.SAMN04488024_11374"/>
<keyword evidence="2" id="KW-1134">Transmembrane beta strand</keyword>
<dbReference type="AlphaFoldDB" id="A0A1G7AVX0"/>
<dbReference type="Gene3D" id="2.20.200.10">
    <property type="entry name" value="Outer membrane efflux proteins (OEP)"/>
    <property type="match status" value="1"/>
</dbReference>
<dbReference type="InterPro" id="IPR010131">
    <property type="entry name" value="MdtP/NodT-like"/>
</dbReference>
<keyword evidence="2" id="KW-0812">Transmembrane</keyword>
<organism evidence="3 4">
    <name type="scientific">Pedobacter soli</name>
    <dbReference type="NCBI Taxonomy" id="390242"/>
    <lineage>
        <taxon>Bacteria</taxon>
        <taxon>Pseudomonadati</taxon>
        <taxon>Bacteroidota</taxon>
        <taxon>Sphingobacteriia</taxon>
        <taxon>Sphingobacteriales</taxon>
        <taxon>Sphingobacteriaceae</taxon>
        <taxon>Pedobacter</taxon>
    </lineage>
</organism>
<dbReference type="InterPro" id="IPR003423">
    <property type="entry name" value="OMP_efflux"/>
</dbReference>
<keyword evidence="2" id="KW-0564">Palmitate</keyword>
<gene>
    <name evidence="3" type="ORF">SAMN04488024_11374</name>
</gene>
<dbReference type="Gene3D" id="1.20.1600.10">
    <property type="entry name" value="Outer membrane efflux proteins (OEP)"/>
    <property type="match status" value="1"/>
</dbReference>
<dbReference type="Proteomes" id="UP000199455">
    <property type="component" value="Unassembled WGS sequence"/>
</dbReference>
<evidence type="ECO:0000256" key="1">
    <source>
        <dbReference type="ARBA" id="ARBA00007613"/>
    </source>
</evidence>
<proteinExistence type="inferred from homology"/>
<evidence type="ECO:0000313" key="3">
    <source>
        <dbReference type="EMBL" id="SDE18989.1"/>
    </source>
</evidence>
<dbReference type="GO" id="GO:0015562">
    <property type="term" value="F:efflux transmembrane transporter activity"/>
    <property type="evidence" value="ECO:0007669"/>
    <property type="project" value="InterPro"/>
</dbReference>
<evidence type="ECO:0000256" key="2">
    <source>
        <dbReference type="RuleBase" id="RU362097"/>
    </source>
</evidence>
<comment type="similarity">
    <text evidence="1 2">Belongs to the outer membrane factor (OMF) (TC 1.B.17) family.</text>
</comment>
<dbReference type="PANTHER" id="PTHR30203">
    <property type="entry name" value="OUTER MEMBRANE CATION EFFLUX PROTEIN"/>
    <property type="match status" value="1"/>
</dbReference>
<dbReference type="Pfam" id="PF02321">
    <property type="entry name" value="OEP"/>
    <property type="match status" value="2"/>
</dbReference>
<dbReference type="PROSITE" id="PS51257">
    <property type="entry name" value="PROKAR_LIPOPROTEIN"/>
    <property type="match status" value="1"/>
</dbReference>
<dbReference type="SUPFAM" id="SSF56954">
    <property type="entry name" value="Outer membrane efflux proteins (OEP)"/>
    <property type="match status" value="1"/>
</dbReference>
<sequence length="478" mass="53358">MKLNIKILIPVFTMLCLIAIITSCGSVRQANLPELKKLPDSFNRLSSAPAEALSWKAIFTQPDLKGLIDTALRNNLSLQSGVQRVLVAGLNLRLSRSKLYPTLSAEISAGLDHYGDYTMNGVGNYDTNFSDNLNKKQRIPKPTPDYFAGFRSSWEIDIWGKLSEKKKAAYNRYLSSQAGLQWYKTQIVSQVAELYYELTALDKRLEILRRNILLQNKGLEIVESQMAGGRATALAVSQFKAQRTATQGRQFEIRQAIYRIENELNLLLGRYQRNVERDTSAITQFLPSEVYAGIPAKVILSRPDVREAELELAASKADVNAARKAFLPSLTLDAYAGYNSFKLPLLFSPASLAAGFLGGLSAPLLNRAALKNRSLVATSEQLSAFYNYQQRIIKAYHEVSVQLSAIENYKQAYRFKSSEVEELKKAVSTANDLYLSGYASYLEVIVAQRSVLEAEMQQVDLKQKSYSSLINLFRALGG</sequence>
<comment type="subcellular location">
    <subcellularLocation>
        <location evidence="2">Cell membrane</location>
        <topology evidence="2">Lipid-anchor</topology>
    </subcellularLocation>
</comment>
<reference evidence="4" key="1">
    <citation type="submission" date="2016-10" db="EMBL/GenBank/DDBJ databases">
        <authorList>
            <person name="Varghese N."/>
            <person name="Submissions S."/>
        </authorList>
    </citation>
    <scope>NUCLEOTIDE SEQUENCE [LARGE SCALE GENOMIC DNA]</scope>
    <source>
        <strain evidence="4">DSM 18609</strain>
    </source>
</reference>
<accession>A0A1G7AVX0</accession>
<dbReference type="PANTHER" id="PTHR30203:SF30">
    <property type="entry name" value="OUTER MEMBRANE PROTEIN-RELATED"/>
    <property type="match status" value="1"/>
</dbReference>
<keyword evidence="2 3" id="KW-0449">Lipoprotein</keyword>
<dbReference type="GO" id="GO:0005886">
    <property type="term" value="C:plasma membrane"/>
    <property type="evidence" value="ECO:0007669"/>
    <property type="project" value="UniProtKB-SubCell"/>
</dbReference>
<dbReference type="EMBL" id="FMZH01000013">
    <property type="protein sequence ID" value="SDE18989.1"/>
    <property type="molecule type" value="Genomic_DNA"/>
</dbReference>
<protein>
    <submittedName>
        <fullName evidence="3">Efflux transporter, outer membrane factor (OMF) lipoprotein, NodT family</fullName>
    </submittedName>
</protein>
<dbReference type="RefSeq" id="WP_244154728.1">
    <property type="nucleotide sequence ID" value="NZ_FMZH01000013.1"/>
</dbReference>
<keyword evidence="2" id="KW-0472">Membrane</keyword>
<keyword evidence="4" id="KW-1185">Reference proteome</keyword>